<dbReference type="AlphaFoldDB" id="A0A0M7AUU2"/>
<dbReference type="Proteomes" id="UP000053235">
    <property type="component" value="Unassembled WGS sequence"/>
</dbReference>
<dbReference type="SUPFAM" id="SSF53474">
    <property type="entry name" value="alpha/beta-Hydrolases"/>
    <property type="match status" value="1"/>
</dbReference>
<evidence type="ECO:0008006" key="3">
    <source>
        <dbReference type="Google" id="ProtNLM"/>
    </source>
</evidence>
<evidence type="ECO:0000313" key="1">
    <source>
        <dbReference type="EMBL" id="CTQ77553.1"/>
    </source>
</evidence>
<reference evidence="2" key="1">
    <citation type="submission" date="2015-07" db="EMBL/GenBank/DDBJ databases">
        <authorList>
            <person name="Rodrigo-Torres Lidia"/>
            <person name="Arahal R.David."/>
        </authorList>
    </citation>
    <scope>NUCLEOTIDE SEQUENCE [LARGE SCALE GENOMIC DNA]</scope>
    <source>
        <strain evidence="2">CECT 5112</strain>
    </source>
</reference>
<name>A0A0M7AUU2_9HYPH</name>
<dbReference type="OrthoDB" id="9797755at2"/>
<proteinExistence type="predicted"/>
<accession>A0A0M7AUU2</accession>
<dbReference type="Gene3D" id="3.40.50.1820">
    <property type="entry name" value="alpha/beta hydrolase"/>
    <property type="match status" value="1"/>
</dbReference>
<protein>
    <recommendedName>
        <fullName evidence="3">Esterase/lipase superfamily enzyme</fullName>
    </recommendedName>
</protein>
<dbReference type="Pfam" id="PF05990">
    <property type="entry name" value="DUF900"/>
    <property type="match status" value="1"/>
</dbReference>
<dbReference type="PANTHER" id="PTHR36513">
    <property type="entry name" value="ABC TRANSMEMBRANE TYPE-1 DOMAIN-CONTAINING PROTEIN"/>
    <property type="match status" value="1"/>
</dbReference>
<dbReference type="PANTHER" id="PTHR36513:SF1">
    <property type="entry name" value="TRANSMEMBRANE PROTEIN"/>
    <property type="match status" value="1"/>
</dbReference>
<dbReference type="InterPro" id="IPR014586">
    <property type="entry name" value="UCP033909"/>
</dbReference>
<dbReference type="EMBL" id="CXWD01000036">
    <property type="protein sequence ID" value="CTQ77553.1"/>
    <property type="molecule type" value="Genomic_DNA"/>
</dbReference>
<dbReference type="PIRSF" id="PIRSF033909">
    <property type="entry name" value="UCP033909"/>
    <property type="match status" value="1"/>
</dbReference>
<evidence type="ECO:0000313" key="2">
    <source>
        <dbReference type="Proteomes" id="UP000053235"/>
    </source>
</evidence>
<dbReference type="STRING" id="388408.LAX5112_04951"/>
<organism evidence="1 2">
    <name type="scientific">Roseibium alexandrii</name>
    <dbReference type="NCBI Taxonomy" id="388408"/>
    <lineage>
        <taxon>Bacteria</taxon>
        <taxon>Pseudomonadati</taxon>
        <taxon>Pseudomonadota</taxon>
        <taxon>Alphaproteobacteria</taxon>
        <taxon>Hyphomicrobiales</taxon>
        <taxon>Stappiaceae</taxon>
        <taxon>Roseibium</taxon>
    </lineage>
</organism>
<dbReference type="InterPro" id="IPR010297">
    <property type="entry name" value="DUF900_hydrolase"/>
</dbReference>
<keyword evidence="2" id="KW-1185">Reference proteome</keyword>
<dbReference type="InterPro" id="IPR029058">
    <property type="entry name" value="AB_hydrolase_fold"/>
</dbReference>
<sequence length="405" mass="44964">MNSNYANDAFMARRTQDRPPFTGIFWHRLLRQLLGFGCLFFALAMISGCANRYSTDAFLENNEVQNPGTEHTILVASARALAEDPATLYKGGRSDYVSHAAVTLSVPPNHKSGEIEWPEQFPGDPKRHFTVRNATYLDSKAAFKNAIETELSQRPPEQRNLFVFIHGYNTSFAEATYRLAQLAHDTGYTGVPVLVTWGSSGNTLEYLFDLNSTMIARDGLVETLTTLNETSAREIILMSHSMGSLLLMEGIRQAHLEGGVKDTRKFTQVIIAAPDIDVDLFKAQMRRIGKPDRPFIILVSRDDVALRLSRKISGGVSRVGAYENDKELSELGAIVVDVTELSARDPARHGRYADAGDFAPLVREMLKDRGIEMAGLQFDSSNDRSRPLEPLIDRGLGIVITSPDR</sequence>
<gene>
    <name evidence="1" type="ORF">LAX5112_04951</name>
</gene>